<dbReference type="GO" id="GO:0004930">
    <property type="term" value="F:G protein-coupled receptor activity"/>
    <property type="evidence" value="ECO:0007669"/>
    <property type="project" value="UniProtKB-KW"/>
</dbReference>
<evidence type="ECO:0000256" key="9">
    <source>
        <dbReference type="RuleBase" id="RU000688"/>
    </source>
</evidence>
<dbReference type="Ensembl" id="ENSCABT00000030612.1">
    <property type="protein sequence ID" value="ENSCABP00000027941.1"/>
    <property type="gene ID" value="ENSCABG00000020539.1"/>
</dbReference>
<feature type="transmembrane region" description="Helical" evidence="10">
    <location>
        <begin position="104"/>
        <end position="123"/>
    </location>
</feature>
<comment type="subcellular location">
    <subcellularLocation>
        <location evidence="1 10">Cell membrane</location>
        <topology evidence="1 10">Multi-pass membrane protein</topology>
    </subcellularLocation>
</comment>
<dbReference type="FunFam" id="1.20.1070.10:FF:000001">
    <property type="entry name" value="Olfactory receptor"/>
    <property type="match status" value="1"/>
</dbReference>
<keyword evidence="6 10" id="KW-1133">Transmembrane helix</keyword>
<evidence type="ECO:0000256" key="10">
    <source>
        <dbReference type="RuleBase" id="RU363047"/>
    </source>
</evidence>
<reference evidence="12" key="1">
    <citation type="submission" date="2025-08" db="UniProtKB">
        <authorList>
            <consortium name="Ensembl"/>
        </authorList>
    </citation>
    <scope>IDENTIFICATION</scope>
</reference>
<feature type="transmembrane region" description="Helical" evidence="10">
    <location>
        <begin position="276"/>
        <end position="295"/>
    </location>
</feature>
<sequence>LPAGQLQFPPPYPLFVFLAFPTYPDLQTLLFMGISLVFTAAVTGNLLILAAIREDSCLHTPMYFFLECLSIIELGYTAAIFPQMLVNALQERKRISFGGCGAQMFFFLGLGSSDCFLLVAMAYDRYVAICHPLHYTLIMTRQLCLWLVAASLALGGLLSLQITVLIFRLPFYGSNGVNHFLCDVNQVLKLARTDTRSEEIAQFIASVLIVILPFLLICVSYVYIITTILRIRSAEGRHRAFHTCSSHLMVVLLQYGCLSLVYLHPKGSWSDELDRLISLGYTFGSPIFNPLIYSLRNKELKEAIAKVFRRRTG</sequence>
<evidence type="ECO:0000256" key="7">
    <source>
        <dbReference type="ARBA" id="ARBA00023136"/>
    </source>
</evidence>
<evidence type="ECO:0000256" key="8">
    <source>
        <dbReference type="ARBA" id="ARBA00023224"/>
    </source>
</evidence>
<dbReference type="PRINTS" id="PR00245">
    <property type="entry name" value="OLFACTORYR"/>
</dbReference>
<keyword evidence="9" id="KW-0297">G-protein coupled receptor</keyword>
<keyword evidence="7 10" id="KW-0472">Membrane</keyword>
<feature type="transmembrane region" description="Helical" evidence="10">
    <location>
        <begin position="143"/>
        <end position="167"/>
    </location>
</feature>
<dbReference type="PROSITE" id="PS50262">
    <property type="entry name" value="G_PROTEIN_RECEP_F1_2"/>
    <property type="match status" value="1"/>
</dbReference>
<evidence type="ECO:0000256" key="3">
    <source>
        <dbReference type="ARBA" id="ARBA00022606"/>
    </source>
</evidence>
<feature type="transmembrane region" description="Helical" evidence="10">
    <location>
        <begin position="64"/>
        <end position="84"/>
    </location>
</feature>
<evidence type="ECO:0000256" key="1">
    <source>
        <dbReference type="ARBA" id="ARBA00004651"/>
    </source>
</evidence>
<feature type="transmembrane region" description="Helical" evidence="10">
    <location>
        <begin position="245"/>
        <end position="264"/>
    </location>
</feature>
<dbReference type="PANTHER" id="PTHR26453">
    <property type="entry name" value="OLFACTORY RECEPTOR"/>
    <property type="match status" value="1"/>
</dbReference>
<dbReference type="Gene3D" id="1.20.1070.10">
    <property type="entry name" value="Rhodopsin 7-helix transmembrane proteins"/>
    <property type="match status" value="1"/>
</dbReference>
<dbReference type="GeneTree" id="ENSGT01140000282524"/>
<keyword evidence="8 9" id="KW-0807">Transducer</keyword>
<evidence type="ECO:0000256" key="6">
    <source>
        <dbReference type="ARBA" id="ARBA00022989"/>
    </source>
</evidence>
<dbReference type="AlphaFoldDB" id="A0A8C0J6N3"/>
<dbReference type="GO" id="GO:0004984">
    <property type="term" value="F:olfactory receptor activity"/>
    <property type="evidence" value="ECO:0007669"/>
    <property type="project" value="InterPro"/>
</dbReference>
<keyword evidence="9" id="KW-0675">Receptor</keyword>
<dbReference type="InterPro" id="IPR000276">
    <property type="entry name" value="GPCR_Rhodpsn"/>
</dbReference>
<dbReference type="SUPFAM" id="SSF81321">
    <property type="entry name" value="Family A G protein-coupled receptor-like"/>
    <property type="match status" value="1"/>
</dbReference>
<dbReference type="Pfam" id="PF13853">
    <property type="entry name" value="7tm_4"/>
    <property type="match status" value="1"/>
</dbReference>
<name>A0A8C0J6N3_CHEAB</name>
<dbReference type="GO" id="GO:0005886">
    <property type="term" value="C:plasma membrane"/>
    <property type="evidence" value="ECO:0007669"/>
    <property type="project" value="UniProtKB-SubCell"/>
</dbReference>
<keyword evidence="13" id="KW-1185">Reference proteome</keyword>
<dbReference type="InterPro" id="IPR017452">
    <property type="entry name" value="GPCR_Rhodpsn_7TM"/>
</dbReference>
<feature type="transmembrane region" description="Helical" evidence="10">
    <location>
        <begin position="200"/>
        <end position="224"/>
    </location>
</feature>
<protein>
    <recommendedName>
        <fullName evidence="10">Olfactory receptor</fullName>
    </recommendedName>
</protein>
<dbReference type="OMA" id="FHLPFNG"/>
<accession>A0A8C0J6N3</accession>
<evidence type="ECO:0000313" key="12">
    <source>
        <dbReference type="Ensembl" id="ENSCABP00000027941.1"/>
    </source>
</evidence>
<feature type="domain" description="G-protein coupled receptors family 1 profile" evidence="11">
    <location>
        <begin position="44"/>
        <end position="293"/>
    </location>
</feature>
<keyword evidence="2 10" id="KW-1003">Cell membrane</keyword>
<reference evidence="12" key="2">
    <citation type="submission" date="2025-09" db="UniProtKB">
        <authorList>
            <consortium name="Ensembl"/>
        </authorList>
    </citation>
    <scope>IDENTIFICATION</scope>
</reference>
<keyword evidence="4 9" id="KW-0812">Transmembrane</keyword>
<keyword evidence="5 10" id="KW-0552">Olfaction</keyword>
<dbReference type="CDD" id="cd15225">
    <property type="entry name" value="7tmA_OR10A-like"/>
    <property type="match status" value="1"/>
</dbReference>
<organism evidence="12 13">
    <name type="scientific">Chelonoidis abingdonii</name>
    <name type="common">Abingdon island giant tortoise</name>
    <name type="synonym">Testudo abingdonii</name>
    <dbReference type="NCBI Taxonomy" id="106734"/>
    <lineage>
        <taxon>Eukaryota</taxon>
        <taxon>Metazoa</taxon>
        <taxon>Chordata</taxon>
        <taxon>Craniata</taxon>
        <taxon>Vertebrata</taxon>
        <taxon>Euteleostomi</taxon>
        <taxon>Archelosauria</taxon>
        <taxon>Testudinata</taxon>
        <taxon>Testudines</taxon>
        <taxon>Cryptodira</taxon>
        <taxon>Durocryptodira</taxon>
        <taxon>Testudinoidea</taxon>
        <taxon>Testudinidae</taxon>
        <taxon>Chelonoidis</taxon>
    </lineage>
</organism>
<dbReference type="Proteomes" id="UP000694404">
    <property type="component" value="Unplaced"/>
</dbReference>
<gene>
    <name evidence="12" type="primary">OR10W1</name>
</gene>
<dbReference type="PRINTS" id="PR00237">
    <property type="entry name" value="GPCRRHODOPSN"/>
</dbReference>
<dbReference type="InterPro" id="IPR000725">
    <property type="entry name" value="Olfact_rcpt"/>
</dbReference>
<proteinExistence type="inferred from homology"/>
<comment type="similarity">
    <text evidence="9">Belongs to the G-protein coupled receptor 1 family.</text>
</comment>
<keyword evidence="3 10" id="KW-0716">Sensory transduction</keyword>
<evidence type="ECO:0000256" key="5">
    <source>
        <dbReference type="ARBA" id="ARBA00022725"/>
    </source>
</evidence>
<evidence type="ECO:0000313" key="13">
    <source>
        <dbReference type="Proteomes" id="UP000694404"/>
    </source>
</evidence>
<evidence type="ECO:0000256" key="2">
    <source>
        <dbReference type="ARBA" id="ARBA00022475"/>
    </source>
</evidence>
<evidence type="ECO:0000256" key="4">
    <source>
        <dbReference type="ARBA" id="ARBA00022692"/>
    </source>
</evidence>
<evidence type="ECO:0000259" key="11">
    <source>
        <dbReference type="PROSITE" id="PS50262"/>
    </source>
</evidence>
<feature type="transmembrane region" description="Helical" evidence="10">
    <location>
        <begin position="29"/>
        <end position="52"/>
    </location>
</feature>
<dbReference type="PROSITE" id="PS00237">
    <property type="entry name" value="G_PROTEIN_RECEP_F1_1"/>
    <property type="match status" value="1"/>
</dbReference>